<organism evidence="2 3">
    <name type="scientific">Aeromicrobium yanjiei</name>
    <dbReference type="NCBI Taxonomy" id="2662028"/>
    <lineage>
        <taxon>Bacteria</taxon>
        <taxon>Bacillati</taxon>
        <taxon>Actinomycetota</taxon>
        <taxon>Actinomycetes</taxon>
        <taxon>Propionibacteriales</taxon>
        <taxon>Nocardioidaceae</taxon>
        <taxon>Aeromicrobium</taxon>
    </lineage>
</organism>
<gene>
    <name evidence="2" type="ORF">GEV26_12800</name>
</gene>
<feature type="signal peptide" evidence="1">
    <location>
        <begin position="1"/>
        <end position="20"/>
    </location>
</feature>
<dbReference type="RefSeq" id="WP_153653602.1">
    <property type="nucleotide sequence ID" value="NZ_CP045737.1"/>
</dbReference>
<name>A0A5Q2MKD6_9ACTN</name>
<keyword evidence="3" id="KW-1185">Reference proteome</keyword>
<proteinExistence type="predicted"/>
<dbReference type="Proteomes" id="UP000392064">
    <property type="component" value="Chromosome"/>
</dbReference>
<dbReference type="AlphaFoldDB" id="A0A5Q2MKD6"/>
<protein>
    <recommendedName>
        <fullName evidence="4">SAF domain-containing protein</fullName>
    </recommendedName>
</protein>
<dbReference type="EMBL" id="CP045737">
    <property type="protein sequence ID" value="QGG42173.1"/>
    <property type="molecule type" value="Genomic_DNA"/>
</dbReference>
<feature type="chain" id="PRO_5024376516" description="SAF domain-containing protein" evidence="1">
    <location>
        <begin position="21"/>
        <end position="192"/>
    </location>
</feature>
<accession>A0A5Q2MKD6</accession>
<dbReference type="KEGG" id="aef:GEV26_12800"/>
<sequence length="192" mass="19996">MIGVLLVLGATVLGARLAAASDDTVEYWAVRQDVRPGDPVLDDDLEPTRVRLSGGAAGNYLRTDEKLAAPLDQLVWAHEMRSGSLVGKASLVARSTQSRSQLPLSVNDGAAPADLARGDLVDVWVGPGPGDEPGRKAVRVLESVRVLQTGGEAAAASGSLAQTVLVDVARERMQESVISTVAAGHVTLVRVS</sequence>
<evidence type="ECO:0000313" key="3">
    <source>
        <dbReference type="Proteomes" id="UP000392064"/>
    </source>
</evidence>
<evidence type="ECO:0000256" key="1">
    <source>
        <dbReference type="SAM" id="SignalP"/>
    </source>
</evidence>
<evidence type="ECO:0008006" key="4">
    <source>
        <dbReference type="Google" id="ProtNLM"/>
    </source>
</evidence>
<evidence type="ECO:0000313" key="2">
    <source>
        <dbReference type="EMBL" id="QGG42173.1"/>
    </source>
</evidence>
<reference evidence="2 3" key="1">
    <citation type="submission" date="2019-11" db="EMBL/GenBank/DDBJ databases">
        <authorList>
            <person name="Li J."/>
        </authorList>
    </citation>
    <scope>NUCLEOTIDE SEQUENCE [LARGE SCALE GENOMIC DNA]</scope>
    <source>
        <strain evidence="2 3">MF47</strain>
    </source>
</reference>
<keyword evidence="1" id="KW-0732">Signal</keyword>